<protein>
    <submittedName>
        <fullName evidence="1">Uncharacterized protein</fullName>
    </submittedName>
</protein>
<dbReference type="Proteomes" id="UP001155483">
    <property type="component" value="Unassembled WGS sequence"/>
</dbReference>
<sequence>MNFRLWYNVGLLFMFKPFYYYTDCKYTTGNALRLCWYAALVLCCSVPTNNALGVVGEAMNKTQQECKSVVFSLRTVFIQLVGTPNAHSSAIYQQGGKT</sequence>
<reference evidence="1" key="2">
    <citation type="submission" date="2023-04" db="EMBL/GenBank/DDBJ databases">
        <title>Paracnuella aquatica gen. nov., sp. nov., a member of the family Chitinophagaceae isolated from a hot spring.</title>
        <authorList>
            <person name="Wang C."/>
        </authorList>
    </citation>
    <scope>NUCLEOTIDE SEQUENCE</scope>
    <source>
        <strain evidence="1">LB-8</strain>
    </source>
</reference>
<dbReference type="RefSeq" id="WP_279300334.1">
    <property type="nucleotide sequence ID" value="NZ_JAOTIF010000055.1"/>
</dbReference>
<accession>A0A9X2Y0T2</accession>
<dbReference type="AlphaFoldDB" id="A0A9X2Y0T2"/>
<proteinExistence type="predicted"/>
<evidence type="ECO:0000313" key="2">
    <source>
        <dbReference type="Proteomes" id="UP001155483"/>
    </source>
</evidence>
<dbReference type="EMBL" id="JAOTIF010000055">
    <property type="protein sequence ID" value="MCU7552900.1"/>
    <property type="molecule type" value="Genomic_DNA"/>
</dbReference>
<evidence type="ECO:0000313" key="1">
    <source>
        <dbReference type="EMBL" id="MCU7552900.1"/>
    </source>
</evidence>
<comment type="caution">
    <text evidence="1">The sequence shown here is derived from an EMBL/GenBank/DDBJ whole genome shotgun (WGS) entry which is preliminary data.</text>
</comment>
<name>A0A9X2Y0T2_9BACT</name>
<reference evidence="1" key="1">
    <citation type="submission" date="2022-09" db="EMBL/GenBank/DDBJ databases">
        <authorList>
            <person name="Yuan C."/>
            <person name="Ke Z."/>
        </authorList>
    </citation>
    <scope>NUCLEOTIDE SEQUENCE</scope>
    <source>
        <strain evidence="1">LB-8</strain>
    </source>
</reference>
<organism evidence="1 2">
    <name type="scientific">Paraflavisolibacter caeni</name>
    <dbReference type="NCBI Taxonomy" id="2982496"/>
    <lineage>
        <taxon>Bacteria</taxon>
        <taxon>Pseudomonadati</taxon>
        <taxon>Bacteroidota</taxon>
        <taxon>Chitinophagia</taxon>
        <taxon>Chitinophagales</taxon>
        <taxon>Chitinophagaceae</taxon>
        <taxon>Paraflavisolibacter</taxon>
    </lineage>
</organism>
<gene>
    <name evidence="1" type="ORF">OCK74_27520</name>
</gene>
<keyword evidence="2" id="KW-1185">Reference proteome</keyword>